<keyword evidence="1" id="KW-0812">Transmembrane</keyword>
<feature type="transmembrane region" description="Helical" evidence="1">
    <location>
        <begin position="12"/>
        <end position="31"/>
    </location>
</feature>
<evidence type="ECO:0000313" key="3">
    <source>
        <dbReference type="Proteomes" id="UP000307217"/>
    </source>
</evidence>
<evidence type="ECO:0000313" key="2">
    <source>
        <dbReference type="EMBL" id="TMO69056.1"/>
    </source>
</evidence>
<comment type="caution">
    <text evidence="2">The sequence shown here is derived from an EMBL/GenBank/DDBJ whole genome shotgun (WGS) entry which is preliminary data.</text>
</comment>
<organism evidence="2 3">
    <name type="scientific">Pseudoalteromonas aurantia</name>
    <dbReference type="NCBI Taxonomy" id="43654"/>
    <lineage>
        <taxon>Bacteria</taxon>
        <taxon>Pseudomonadati</taxon>
        <taxon>Pseudomonadota</taxon>
        <taxon>Gammaproteobacteria</taxon>
        <taxon>Alteromonadales</taxon>
        <taxon>Pseudoalteromonadaceae</taxon>
        <taxon>Pseudoalteromonas</taxon>
    </lineage>
</organism>
<dbReference type="AlphaFoldDB" id="A0A5S3VAT7"/>
<dbReference type="EMBL" id="PNBX01000024">
    <property type="protein sequence ID" value="TMO69056.1"/>
    <property type="molecule type" value="Genomic_DNA"/>
</dbReference>
<name>A0A5S3VAT7_9GAMM</name>
<evidence type="ECO:0000256" key="1">
    <source>
        <dbReference type="SAM" id="Phobius"/>
    </source>
</evidence>
<dbReference type="OrthoDB" id="280897at2"/>
<gene>
    <name evidence="2" type="ORF">CWC19_06365</name>
</gene>
<dbReference type="Proteomes" id="UP000307217">
    <property type="component" value="Unassembled WGS sequence"/>
</dbReference>
<reference evidence="2 3" key="1">
    <citation type="submission" date="2018-01" db="EMBL/GenBank/DDBJ databases">
        <authorList>
            <person name="Paulsen S."/>
            <person name="Gram L.K."/>
        </authorList>
    </citation>
    <scope>NUCLEOTIDE SEQUENCE [LARGE SCALE GENOMIC DNA]</scope>
    <source>
        <strain evidence="2 3">S3790</strain>
    </source>
</reference>
<keyword evidence="1" id="KW-1133">Transmembrane helix</keyword>
<proteinExistence type="predicted"/>
<keyword evidence="1" id="KW-0472">Membrane</keyword>
<accession>A0A5S3VAT7</accession>
<dbReference type="RefSeq" id="WP_138591031.1">
    <property type="nucleotide sequence ID" value="NZ_PNBX01000024.1"/>
</dbReference>
<protein>
    <submittedName>
        <fullName evidence="2">Uncharacterized protein</fullName>
    </submittedName>
</protein>
<sequence>MNKSRVILDDYKLAQVAFMILCVSFISSPFLSYSQERLNAQLPESCVNYIYAASEKHQACFPGAIANGQKGTAAGHRNYAIKQFYALNWPLRENERGVPEYNAELGQYKDNISVWQSWKTIDDIYNLSVGSSKEWKDITPEIPQECINEFQKVTDWPLVLYRSKTPEGFELFDKNNMSVYYQTYFNKKSFDTIVQRGLYTRARA</sequence>
<reference evidence="3" key="2">
    <citation type="submission" date="2019-06" db="EMBL/GenBank/DDBJ databases">
        <title>Co-occurence of chitin degradation, pigmentation and bioactivity in marine Pseudoalteromonas.</title>
        <authorList>
            <person name="Sonnenschein E.C."/>
            <person name="Bech P.K."/>
        </authorList>
    </citation>
    <scope>NUCLEOTIDE SEQUENCE [LARGE SCALE GENOMIC DNA]</scope>
    <source>
        <strain evidence="3">S3790</strain>
    </source>
</reference>